<feature type="domain" description="Chalcone/stilbene synthase C-terminal" evidence="5">
    <location>
        <begin position="239"/>
        <end position="383"/>
    </location>
</feature>
<dbReference type="InterPro" id="IPR001099">
    <property type="entry name" value="Chalcone/stilbene_synt_N"/>
</dbReference>
<protein>
    <submittedName>
        <fullName evidence="6">Chalcone and stilbene synthase</fullName>
    </submittedName>
</protein>
<dbReference type="Pfam" id="PF02797">
    <property type="entry name" value="Chal_sti_synt_C"/>
    <property type="match status" value="1"/>
</dbReference>
<dbReference type="SUPFAM" id="SSF53901">
    <property type="entry name" value="Thiolase-like"/>
    <property type="match status" value="2"/>
</dbReference>
<sequence>MADTTFDEINLSILGVASEYPPFVHDASVLQKMCERHYPKNAAMDKVCMINRYTGIESRSAIGPADYPLANMDRAPNITELCEVFRKDGVGMAVAASRKALAEAQISPAEITHIVATTCTNSANPGFDHQLMIDLGITHPVEKVLLQGIGCSGGLAGLRTAANLALGHTFRGRPARILVVAAEICSLLIRSELDSIYELQETRIGVTLFSDCGSALVLSNGLGPQQAEPVYELLGWDHRVIPDSHRALRFDAHPNGWKVALSPEVPRLACEIVGPSFEALMKSLPNLPPNYKQAADFDWALHPGGSTILTGVERRLGLTPEHMRGSYDIYMNHGNSSSATIFSVLSRFRDKDMDECAPGGKVKDFVVACAFGPGVTIETCMLKRNLNHVARPLLNIGEITPPETESEGGRSEAEDFDTEIILETIDTLDAVDKSLLVPDDTIIDEAVEMDICNGSAAKATVDTCSPPALSCQEDSFIMDVLNGVELD</sequence>
<feature type="domain" description="Chalcone/stilbene synthase N-terminal" evidence="4">
    <location>
        <begin position="65"/>
        <end position="218"/>
    </location>
</feature>
<dbReference type="CDD" id="cd00831">
    <property type="entry name" value="CHS_like"/>
    <property type="match status" value="1"/>
</dbReference>
<name>A0A656KS11_BLUGR</name>
<accession>A0A656KS11</accession>
<evidence type="ECO:0000259" key="5">
    <source>
        <dbReference type="Pfam" id="PF02797"/>
    </source>
</evidence>
<dbReference type="InterPro" id="IPR012328">
    <property type="entry name" value="Chalcone/stilbene_synt_C"/>
</dbReference>
<keyword evidence="3" id="KW-0012">Acyltransferase</keyword>
<dbReference type="PANTHER" id="PTHR11877">
    <property type="entry name" value="HYDROXYMETHYLGLUTARYL-COA SYNTHASE"/>
    <property type="match status" value="1"/>
</dbReference>
<dbReference type="Proteomes" id="UP000053110">
    <property type="component" value="Unassembled WGS sequence"/>
</dbReference>
<dbReference type="EMBL" id="KE374989">
    <property type="protein sequence ID" value="EPQ66722.1"/>
    <property type="molecule type" value="Genomic_DNA"/>
</dbReference>
<dbReference type="Pfam" id="PF00195">
    <property type="entry name" value="Chal_sti_synt_N"/>
    <property type="match status" value="1"/>
</dbReference>
<evidence type="ECO:0000256" key="2">
    <source>
        <dbReference type="ARBA" id="ARBA00022679"/>
    </source>
</evidence>
<dbReference type="GO" id="GO:0016747">
    <property type="term" value="F:acyltransferase activity, transferring groups other than amino-acyl groups"/>
    <property type="evidence" value="ECO:0007669"/>
    <property type="project" value="InterPro"/>
</dbReference>
<evidence type="ECO:0000313" key="6">
    <source>
        <dbReference type="EMBL" id="EPQ66722.1"/>
    </source>
</evidence>
<evidence type="ECO:0000256" key="1">
    <source>
        <dbReference type="ARBA" id="ARBA00005531"/>
    </source>
</evidence>
<proteinExistence type="inferred from homology"/>
<dbReference type="Gene3D" id="3.40.47.10">
    <property type="match status" value="2"/>
</dbReference>
<evidence type="ECO:0000256" key="3">
    <source>
        <dbReference type="RuleBase" id="RU003633"/>
    </source>
</evidence>
<reference evidence="7" key="1">
    <citation type="journal article" date="2013" name="Nat. Genet.">
        <title>The wheat powdery mildew genome shows the unique evolution of an obligate biotroph.</title>
        <authorList>
            <person name="Wicker T."/>
            <person name="Oberhaensli S."/>
            <person name="Parlange F."/>
            <person name="Buchmann J.P."/>
            <person name="Shatalina M."/>
            <person name="Roffler S."/>
            <person name="Ben-David R."/>
            <person name="Dolezel J."/>
            <person name="Simkova H."/>
            <person name="Schulze-Lefert P."/>
            <person name="Spanu P.D."/>
            <person name="Bruggmann R."/>
            <person name="Amselem J."/>
            <person name="Quesneville H."/>
            <person name="Ver Loren van Themaat E."/>
            <person name="Paape T."/>
            <person name="Shimizu K.K."/>
            <person name="Keller B."/>
        </authorList>
    </citation>
    <scope>NUCLEOTIDE SEQUENCE [LARGE SCALE GENOMIC DNA]</scope>
    <source>
        <strain evidence="7">96224</strain>
    </source>
</reference>
<evidence type="ECO:0000313" key="7">
    <source>
        <dbReference type="Proteomes" id="UP000053110"/>
    </source>
</evidence>
<dbReference type="InterPro" id="IPR011141">
    <property type="entry name" value="Polyketide_synthase_type-III"/>
</dbReference>
<dbReference type="AlphaFoldDB" id="A0A656KS11"/>
<gene>
    <name evidence="6" type="ORF">BGT96224_4974</name>
</gene>
<organism evidence="6 7">
    <name type="scientific">Blumeria graminis f. sp. tritici 96224</name>
    <dbReference type="NCBI Taxonomy" id="1268274"/>
    <lineage>
        <taxon>Eukaryota</taxon>
        <taxon>Fungi</taxon>
        <taxon>Dikarya</taxon>
        <taxon>Ascomycota</taxon>
        <taxon>Pezizomycotina</taxon>
        <taxon>Leotiomycetes</taxon>
        <taxon>Erysiphales</taxon>
        <taxon>Erysiphaceae</taxon>
        <taxon>Blumeria</taxon>
    </lineage>
</organism>
<evidence type="ECO:0000259" key="4">
    <source>
        <dbReference type="Pfam" id="PF00195"/>
    </source>
</evidence>
<dbReference type="GO" id="GO:0030639">
    <property type="term" value="P:polyketide biosynthetic process"/>
    <property type="evidence" value="ECO:0007669"/>
    <property type="project" value="TreeGrafter"/>
</dbReference>
<keyword evidence="2 3" id="KW-0808">Transferase</keyword>
<dbReference type="PANTHER" id="PTHR11877:SF46">
    <property type="entry name" value="TYPE III POLYKETIDE SYNTHASE A"/>
    <property type="match status" value="1"/>
</dbReference>
<dbReference type="OrthoDB" id="329835at2759"/>
<dbReference type="InterPro" id="IPR016039">
    <property type="entry name" value="Thiolase-like"/>
</dbReference>
<comment type="similarity">
    <text evidence="1 3">Belongs to the thiolase-like superfamily. Chalcone/stilbene synthases family.</text>
</comment>